<evidence type="ECO:0000256" key="7">
    <source>
        <dbReference type="ARBA" id="ARBA00022984"/>
    </source>
</evidence>
<name>A0ABW5DHC1_9HYPH</name>
<dbReference type="InterPro" id="IPR038063">
    <property type="entry name" value="Transpep_catalytic_dom"/>
</dbReference>
<dbReference type="Proteomes" id="UP001597373">
    <property type="component" value="Unassembled WGS sequence"/>
</dbReference>
<keyword evidence="12" id="KW-1185">Reference proteome</keyword>
<keyword evidence="4 11" id="KW-0808">Transferase</keyword>
<dbReference type="PANTHER" id="PTHR30582">
    <property type="entry name" value="L,D-TRANSPEPTIDASE"/>
    <property type="match status" value="1"/>
</dbReference>
<dbReference type="GO" id="GO:0016746">
    <property type="term" value="F:acyltransferase activity"/>
    <property type="evidence" value="ECO:0007669"/>
    <property type="project" value="UniProtKB-KW"/>
</dbReference>
<evidence type="ECO:0000256" key="8">
    <source>
        <dbReference type="ARBA" id="ARBA00023316"/>
    </source>
</evidence>
<dbReference type="EC" id="2.3.2.-" evidence="11"/>
<dbReference type="NCBIfam" id="TIGR01409">
    <property type="entry name" value="TAT_signal_seq"/>
    <property type="match status" value="1"/>
</dbReference>
<dbReference type="InterPro" id="IPR005490">
    <property type="entry name" value="LD_TPept_cat_dom"/>
</dbReference>
<keyword evidence="6 9" id="KW-0133">Cell shape</keyword>
<evidence type="ECO:0000256" key="1">
    <source>
        <dbReference type="ARBA" id="ARBA00004752"/>
    </source>
</evidence>
<dbReference type="SUPFAM" id="SSF141523">
    <property type="entry name" value="L,D-transpeptidase catalytic domain-like"/>
    <property type="match status" value="1"/>
</dbReference>
<dbReference type="RefSeq" id="WP_345097655.1">
    <property type="nucleotide sequence ID" value="NZ_BAABGS010000008.1"/>
</dbReference>
<sequence>MSRIDPSSPVSRRGFLSALGAGAATLALSGCTNVPSGSSRPFPQRPLALAPEPIRLAPPREMYAAMVDEGFALPAVPVDKINPRFLRQEVADPTGERPGTIVVDTSSHFLYLVGYGGRAMRYGVGLGRDGFAWAGRAKVERKSKWPKWFPPAEMIDRQPNLEKYRASYDKATNTWLGGMEPGINNPLGARALYLYDENGKDTLYRIHGSPEWWSIGKSVSSGCVRMINQDVIDLYDRVSEGTPVLVTSGLRTV</sequence>
<protein>
    <submittedName>
        <fullName evidence="11">L,D-transpeptidase</fullName>
        <ecNumber evidence="11">2.3.2.-</ecNumber>
    </submittedName>
</protein>
<evidence type="ECO:0000313" key="11">
    <source>
        <dbReference type="EMBL" id="MFD2259901.1"/>
    </source>
</evidence>
<comment type="pathway">
    <text evidence="1 9">Cell wall biogenesis; peptidoglycan biosynthesis.</text>
</comment>
<dbReference type="PROSITE" id="PS52029">
    <property type="entry name" value="LD_TPASE"/>
    <property type="match status" value="1"/>
</dbReference>
<dbReference type="Gene3D" id="2.40.440.10">
    <property type="entry name" value="L,D-transpeptidase catalytic domain-like"/>
    <property type="match status" value="1"/>
</dbReference>
<dbReference type="Pfam" id="PF03734">
    <property type="entry name" value="YkuD"/>
    <property type="match status" value="1"/>
</dbReference>
<keyword evidence="11" id="KW-0012">Acyltransferase</keyword>
<gene>
    <name evidence="11" type="ORF">ACFSMZ_09005</name>
</gene>
<evidence type="ECO:0000256" key="2">
    <source>
        <dbReference type="ARBA" id="ARBA00005992"/>
    </source>
</evidence>
<keyword evidence="8 9" id="KW-0961">Cell wall biogenesis/degradation</keyword>
<evidence type="ECO:0000256" key="6">
    <source>
        <dbReference type="ARBA" id="ARBA00022960"/>
    </source>
</evidence>
<keyword evidence="3" id="KW-0328">Glycosyltransferase</keyword>
<dbReference type="InterPro" id="IPR050979">
    <property type="entry name" value="LD-transpeptidase"/>
</dbReference>
<feature type="active site" description="Proton donor/acceptor" evidence="9">
    <location>
        <position position="207"/>
    </location>
</feature>
<accession>A0ABW5DHC1</accession>
<dbReference type="PROSITE" id="PS51257">
    <property type="entry name" value="PROKAR_LIPOPROTEIN"/>
    <property type="match status" value="1"/>
</dbReference>
<evidence type="ECO:0000256" key="9">
    <source>
        <dbReference type="PROSITE-ProRule" id="PRU01373"/>
    </source>
</evidence>
<organism evidence="11 12">
    <name type="scientific">Chelativorans composti</name>
    <dbReference type="NCBI Taxonomy" id="768533"/>
    <lineage>
        <taxon>Bacteria</taxon>
        <taxon>Pseudomonadati</taxon>
        <taxon>Pseudomonadota</taxon>
        <taxon>Alphaproteobacteria</taxon>
        <taxon>Hyphomicrobiales</taxon>
        <taxon>Phyllobacteriaceae</taxon>
        <taxon>Chelativorans</taxon>
    </lineage>
</organism>
<dbReference type="InterPro" id="IPR019546">
    <property type="entry name" value="TAT_signal_bac_arc"/>
</dbReference>
<keyword evidence="7 9" id="KW-0573">Peptidoglycan synthesis</keyword>
<keyword evidence="5" id="KW-0378">Hydrolase</keyword>
<comment type="similarity">
    <text evidence="2">Belongs to the YkuD family.</text>
</comment>
<dbReference type="EMBL" id="JBHUIR010000029">
    <property type="protein sequence ID" value="MFD2259901.1"/>
    <property type="molecule type" value="Genomic_DNA"/>
</dbReference>
<feature type="active site" description="Nucleophile" evidence="9">
    <location>
        <position position="223"/>
    </location>
</feature>
<evidence type="ECO:0000256" key="4">
    <source>
        <dbReference type="ARBA" id="ARBA00022679"/>
    </source>
</evidence>
<feature type="domain" description="L,D-TPase catalytic" evidence="10">
    <location>
        <begin position="99"/>
        <end position="247"/>
    </location>
</feature>
<evidence type="ECO:0000313" key="12">
    <source>
        <dbReference type="Proteomes" id="UP001597373"/>
    </source>
</evidence>
<reference evidence="12" key="1">
    <citation type="journal article" date="2019" name="Int. J. Syst. Evol. Microbiol.">
        <title>The Global Catalogue of Microorganisms (GCM) 10K type strain sequencing project: providing services to taxonomists for standard genome sequencing and annotation.</title>
        <authorList>
            <consortium name="The Broad Institute Genomics Platform"/>
            <consortium name="The Broad Institute Genome Sequencing Center for Infectious Disease"/>
            <person name="Wu L."/>
            <person name="Ma J."/>
        </authorList>
    </citation>
    <scope>NUCLEOTIDE SEQUENCE [LARGE SCALE GENOMIC DNA]</scope>
    <source>
        <strain evidence="12">KCTC 23707</strain>
    </source>
</reference>
<dbReference type="PANTHER" id="PTHR30582:SF24">
    <property type="entry name" value="L,D-TRANSPEPTIDASE ERFK_SRFK-RELATED"/>
    <property type="match status" value="1"/>
</dbReference>
<evidence type="ECO:0000256" key="3">
    <source>
        <dbReference type="ARBA" id="ARBA00022676"/>
    </source>
</evidence>
<dbReference type="CDD" id="cd16913">
    <property type="entry name" value="YkuD_like"/>
    <property type="match status" value="1"/>
</dbReference>
<evidence type="ECO:0000256" key="5">
    <source>
        <dbReference type="ARBA" id="ARBA00022801"/>
    </source>
</evidence>
<dbReference type="PROSITE" id="PS51318">
    <property type="entry name" value="TAT"/>
    <property type="match status" value="1"/>
</dbReference>
<proteinExistence type="inferred from homology"/>
<evidence type="ECO:0000259" key="10">
    <source>
        <dbReference type="PROSITE" id="PS52029"/>
    </source>
</evidence>
<comment type="caution">
    <text evidence="11">The sequence shown here is derived from an EMBL/GenBank/DDBJ whole genome shotgun (WGS) entry which is preliminary data.</text>
</comment>
<dbReference type="InterPro" id="IPR006311">
    <property type="entry name" value="TAT_signal"/>
</dbReference>